<evidence type="ECO:0000256" key="1">
    <source>
        <dbReference type="ARBA" id="ARBA00005696"/>
    </source>
</evidence>
<dbReference type="EMBL" id="MU001633">
    <property type="protein sequence ID" value="KAF2485787.1"/>
    <property type="molecule type" value="Genomic_DNA"/>
</dbReference>
<dbReference type="RefSeq" id="XP_033592356.1">
    <property type="nucleotide sequence ID" value="XM_033729221.1"/>
</dbReference>
<keyword evidence="6" id="KW-0072">Autophagy</keyword>
<dbReference type="AlphaFoldDB" id="A0A6A6Q2X9"/>
<comment type="similarity">
    <text evidence="1">Belongs to the ATG10 family.</text>
</comment>
<dbReference type="GO" id="GO:0061651">
    <property type="term" value="F:Atg12 conjugating enzyme activity"/>
    <property type="evidence" value="ECO:0007669"/>
    <property type="project" value="TreeGrafter"/>
</dbReference>
<dbReference type="GO" id="GO:0000422">
    <property type="term" value="P:autophagy of mitochondrion"/>
    <property type="evidence" value="ECO:0007669"/>
    <property type="project" value="TreeGrafter"/>
</dbReference>
<dbReference type="GO" id="GO:0015031">
    <property type="term" value="P:protein transport"/>
    <property type="evidence" value="ECO:0007669"/>
    <property type="project" value="UniProtKB-KW"/>
</dbReference>
<evidence type="ECO:0000313" key="9">
    <source>
        <dbReference type="Proteomes" id="UP000799767"/>
    </source>
</evidence>
<evidence type="ECO:0000256" key="3">
    <source>
        <dbReference type="ARBA" id="ARBA00022679"/>
    </source>
</evidence>
<protein>
    <recommendedName>
        <fullName evidence="2">Ubiquitin-like-conjugating enzyme ATG10</fullName>
    </recommendedName>
    <alternativeName>
        <fullName evidence="7">Autophagy-related protein 10</fullName>
    </alternativeName>
</protein>
<dbReference type="InterPro" id="IPR007135">
    <property type="entry name" value="Atg3/Atg10"/>
</dbReference>
<keyword evidence="9" id="KW-1185">Reference proteome</keyword>
<name>A0A6A6Q2X9_9PEZI</name>
<keyword evidence="3" id="KW-0808">Transferase</keyword>
<dbReference type="GO" id="GO:0005829">
    <property type="term" value="C:cytosol"/>
    <property type="evidence" value="ECO:0007669"/>
    <property type="project" value="TreeGrafter"/>
</dbReference>
<sequence length="219" mass="24036">MPISEHDFTQACHELHSRWAQLRGPNDWEDVKVLQDHGKTYLRITKRLASPSPNSQPASITETEDEILEDDNESLQCPPIPKPEITLHHDILLSPSYQVPVLYVTPSTPLPPQTSIPSLLVPRPYRAQIQDVGVMGALSMTEHPVSGAPAYFLHPCRTEEAMGAVSSAVGGGSVEPLEYICLWLGVMGGSVGLYLPLELAEEYRGREAMGSLMEGQGRD</sequence>
<accession>A0A6A6Q2X9</accession>
<reference evidence="8" key="1">
    <citation type="journal article" date="2020" name="Stud. Mycol.">
        <title>101 Dothideomycetes genomes: a test case for predicting lifestyles and emergence of pathogens.</title>
        <authorList>
            <person name="Haridas S."/>
            <person name="Albert R."/>
            <person name="Binder M."/>
            <person name="Bloem J."/>
            <person name="Labutti K."/>
            <person name="Salamov A."/>
            <person name="Andreopoulos B."/>
            <person name="Baker S."/>
            <person name="Barry K."/>
            <person name="Bills G."/>
            <person name="Bluhm B."/>
            <person name="Cannon C."/>
            <person name="Castanera R."/>
            <person name="Culley D."/>
            <person name="Daum C."/>
            <person name="Ezra D."/>
            <person name="Gonzalez J."/>
            <person name="Henrissat B."/>
            <person name="Kuo A."/>
            <person name="Liang C."/>
            <person name="Lipzen A."/>
            <person name="Lutzoni F."/>
            <person name="Magnuson J."/>
            <person name="Mondo S."/>
            <person name="Nolan M."/>
            <person name="Ohm R."/>
            <person name="Pangilinan J."/>
            <person name="Park H.-J."/>
            <person name="Ramirez L."/>
            <person name="Alfaro M."/>
            <person name="Sun H."/>
            <person name="Tritt A."/>
            <person name="Yoshinaga Y."/>
            <person name="Zwiers L.-H."/>
            <person name="Turgeon B."/>
            <person name="Goodwin S."/>
            <person name="Spatafora J."/>
            <person name="Crous P."/>
            <person name="Grigoriev I."/>
        </authorList>
    </citation>
    <scope>NUCLEOTIDE SEQUENCE</scope>
    <source>
        <strain evidence="8">CBS 113389</strain>
    </source>
</reference>
<dbReference type="PANTHER" id="PTHR14957">
    <property type="entry name" value="UBIQUITIN-LIKE-CONJUGATING ENZYME ATG10"/>
    <property type="match status" value="1"/>
</dbReference>
<dbReference type="OrthoDB" id="4089664at2759"/>
<keyword evidence="5" id="KW-0813">Transport</keyword>
<dbReference type="Pfam" id="PF03987">
    <property type="entry name" value="Autophagy_act_C"/>
    <property type="match status" value="1"/>
</dbReference>
<proteinExistence type="inferred from homology"/>
<evidence type="ECO:0000256" key="7">
    <source>
        <dbReference type="ARBA" id="ARBA00029833"/>
    </source>
</evidence>
<evidence type="ECO:0000256" key="5">
    <source>
        <dbReference type="ARBA" id="ARBA00022927"/>
    </source>
</evidence>
<evidence type="ECO:0000256" key="4">
    <source>
        <dbReference type="ARBA" id="ARBA00022786"/>
    </source>
</evidence>
<evidence type="ECO:0000256" key="2">
    <source>
        <dbReference type="ARBA" id="ARBA00021099"/>
    </source>
</evidence>
<dbReference type="Gene3D" id="3.30.1460.50">
    <property type="match status" value="1"/>
</dbReference>
<dbReference type="GeneID" id="54470223"/>
<dbReference type="Proteomes" id="UP000799767">
    <property type="component" value="Unassembled WGS sequence"/>
</dbReference>
<keyword evidence="4" id="KW-0833">Ubl conjugation pathway</keyword>
<organism evidence="8 9">
    <name type="scientific">Neohortaea acidophila</name>
    <dbReference type="NCBI Taxonomy" id="245834"/>
    <lineage>
        <taxon>Eukaryota</taxon>
        <taxon>Fungi</taxon>
        <taxon>Dikarya</taxon>
        <taxon>Ascomycota</taxon>
        <taxon>Pezizomycotina</taxon>
        <taxon>Dothideomycetes</taxon>
        <taxon>Dothideomycetidae</taxon>
        <taxon>Mycosphaerellales</taxon>
        <taxon>Teratosphaeriaceae</taxon>
        <taxon>Neohortaea</taxon>
    </lineage>
</organism>
<evidence type="ECO:0000256" key="6">
    <source>
        <dbReference type="ARBA" id="ARBA00023006"/>
    </source>
</evidence>
<dbReference type="PANTHER" id="PTHR14957:SF1">
    <property type="entry name" value="UBIQUITIN-LIKE-CONJUGATING ENZYME ATG10"/>
    <property type="match status" value="1"/>
</dbReference>
<evidence type="ECO:0000313" key="8">
    <source>
        <dbReference type="EMBL" id="KAF2485787.1"/>
    </source>
</evidence>
<gene>
    <name evidence="8" type="ORF">BDY17DRAFT_111582</name>
</gene>
<dbReference type="GO" id="GO:0000045">
    <property type="term" value="P:autophagosome assembly"/>
    <property type="evidence" value="ECO:0007669"/>
    <property type="project" value="TreeGrafter"/>
</dbReference>
<dbReference type="GO" id="GO:0032446">
    <property type="term" value="P:protein modification by small protein conjugation"/>
    <property type="evidence" value="ECO:0007669"/>
    <property type="project" value="TreeGrafter"/>
</dbReference>
<keyword evidence="5" id="KW-0653">Protein transport</keyword>